<proteinExistence type="inferred from homology"/>
<comment type="similarity">
    <text evidence="2">Belongs to the TOR1AIP family.</text>
</comment>
<keyword evidence="6 11" id="KW-0472">Membrane</keyword>
<feature type="region of interest" description="Disordered" evidence="10">
    <location>
        <begin position="232"/>
        <end position="313"/>
    </location>
</feature>
<evidence type="ECO:0000256" key="5">
    <source>
        <dbReference type="ARBA" id="ARBA00022989"/>
    </source>
</evidence>
<evidence type="ECO:0000313" key="13">
    <source>
        <dbReference type="EnsemblMetazoa" id="XP_011679107"/>
    </source>
</evidence>
<reference evidence="13" key="2">
    <citation type="submission" date="2021-01" db="UniProtKB">
        <authorList>
            <consortium name="EnsemblMetazoa"/>
        </authorList>
    </citation>
    <scope>IDENTIFICATION</scope>
</reference>
<dbReference type="InterPro" id="IPR038599">
    <property type="entry name" value="LAP1C-like_C_sf"/>
</dbReference>
<feature type="compositionally biased region" description="Basic and acidic residues" evidence="10">
    <location>
        <begin position="12"/>
        <end position="22"/>
    </location>
</feature>
<keyword evidence="7" id="KW-0325">Glycoprotein</keyword>
<feature type="transmembrane region" description="Helical" evidence="11">
    <location>
        <begin position="322"/>
        <end position="341"/>
    </location>
</feature>
<keyword evidence="14" id="KW-1185">Reference proteome</keyword>
<evidence type="ECO:0000259" key="12">
    <source>
        <dbReference type="Pfam" id="PF05609"/>
    </source>
</evidence>
<protein>
    <recommendedName>
        <fullName evidence="12">Torsin-1A-interacting protein 1/2 AAA+ activator domain-containing protein</fullName>
    </recommendedName>
</protein>
<dbReference type="Pfam" id="PF05609">
    <property type="entry name" value="LAP1_C"/>
    <property type="match status" value="1"/>
</dbReference>
<dbReference type="OrthoDB" id="6258998at2759"/>
<feature type="compositionally biased region" description="Basic and acidic residues" evidence="10">
    <location>
        <begin position="30"/>
        <end position="47"/>
    </location>
</feature>
<feature type="region of interest" description="Disordered" evidence="10">
    <location>
        <begin position="1"/>
        <end position="208"/>
    </location>
</feature>
<comment type="subcellular location">
    <subcellularLocation>
        <location evidence="9">Endomembrane system</location>
        <topology evidence="9">Single-pass membrane protein</topology>
    </subcellularLocation>
    <subcellularLocation>
        <location evidence="1">Nucleus envelope</location>
    </subcellularLocation>
</comment>
<dbReference type="GO" id="GO:0001671">
    <property type="term" value="F:ATPase activator activity"/>
    <property type="evidence" value="ECO:0007669"/>
    <property type="project" value="InterPro"/>
</dbReference>
<dbReference type="PANTHER" id="PTHR18843:SF7">
    <property type="entry name" value="LAMINA-ASSOCIATED POLYPEPTIDE 1B ISOFORM 1-RELATED"/>
    <property type="match status" value="1"/>
</dbReference>
<feature type="compositionally biased region" description="Basic and acidic residues" evidence="10">
    <location>
        <begin position="89"/>
        <end position="106"/>
    </location>
</feature>
<feature type="compositionally biased region" description="Acidic residues" evidence="10">
    <location>
        <begin position="118"/>
        <end position="165"/>
    </location>
</feature>
<organism evidence="13 14">
    <name type="scientific">Strongylocentrotus purpuratus</name>
    <name type="common">Purple sea urchin</name>
    <dbReference type="NCBI Taxonomy" id="7668"/>
    <lineage>
        <taxon>Eukaryota</taxon>
        <taxon>Metazoa</taxon>
        <taxon>Echinodermata</taxon>
        <taxon>Eleutherozoa</taxon>
        <taxon>Echinozoa</taxon>
        <taxon>Echinoidea</taxon>
        <taxon>Euechinoidea</taxon>
        <taxon>Echinacea</taxon>
        <taxon>Camarodonta</taxon>
        <taxon>Echinidea</taxon>
        <taxon>Strongylocentrotidae</taxon>
        <taxon>Strongylocentrotus</taxon>
    </lineage>
</organism>
<feature type="compositionally biased region" description="Basic and acidic residues" evidence="10">
    <location>
        <begin position="54"/>
        <end position="67"/>
    </location>
</feature>
<feature type="compositionally biased region" description="Polar residues" evidence="10">
    <location>
        <begin position="166"/>
        <end position="190"/>
    </location>
</feature>
<dbReference type="OMA" id="PRKETIH"/>
<evidence type="ECO:0000256" key="11">
    <source>
        <dbReference type="SAM" id="Phobius"/>
    </source>
</evidence>
<feature type="compositionally biased region" description="Basic and acidic residues" evidence="10">
    <location>
        <begin position="191"/>
        <end position="203"/>
    </location>
</feature>
<name>A0A7M7HLR2_STRPU</name>
<evidence type="ECO:0000256" key="9">
    <source>
        <dbReference type="ARBA" id="ARBA00037847"/>
    </source>
</evidence>
<feature type="compositionally biased region" description="Basic and acidic residues" evidence="10">
    <location>
        <begin position="259"/>
        <end position="269"/>
    </location>
</feature>
<dbReference type="Gene3D" id="3.40.50.12190">
    <property type="match status" value="1"/>
</dbReference>
<evidence type="ECO:0000313" key="14">
    <source>
        <dbReference type="Proteomes" id="UP000007110"/>
    </source>
</evidence>
<dbReference type="RefSeq" id="XP_011679107.1">
    <property type="nucleotide sequence ID" value="XM_011680805.2"/>
</dbReference>
<evidence type="ECO:0000256" key="6">
    <source>
        <dbReference type="ARBA" id="ARBA00023136"/>
    </source>
</evidence>
<evidence type="ECO:0000256" key="2">
    <source>
        <dbReference type="ARBA" id="ARBA00007860"/>
    </source>
</evidence>
<evidence type="ECO:0000256" key="1">
    <source>
        <dbReference type="ARBA" id="ARBA00004259"/>
    </source>
</evidence>
<keyword evidence="4 11" id="KW-0812">Transmembrane</keyword>
<reference evidence="14" key="1">
    <citation type="submission" date="2015-02" db="EMBL/GenBank/DDBJ databases">
        <title>Genome sequencing for Strongylocentrotus purpuratus.</title>
        <authorList>
            <person name="Murali S."/>
            <person name="Liu Y."/>
            <person name="Vee V."/>
            <person name="English A."/>
            <person name="Wang M."/>
            <person name="Skinner E."/>
            <person name="Han Y."/>
            <person name="Muzny D.M."/>
            <person name="Worley K.C."/>
            <person name="Gibbs R.A."/>
        </authorList>
    </citation>
    <scope>NUCLEOTIDE SEQUENCE</scope>
</reference>
<dbReference type="EnsemblMetazoa" id="XM_011680805">
    <property type="protein sequence ID" value="XP_011679107"/>
    <property type="gene ID" value="LOC105445345"/>
</dbReference>
<dbReference type="GO" id="GO:0016020">
    <property type="term" value="C:membrane"/>
    <property type="evidence" value="ECO:0000318"/>
    <property type="project" value="GO_Central"/>
</dbReference>
<evidence type="ECO:0000256" key="8">
    <source>
        <dbReference type="ARBA" id="ARBA00023242"/>
    </source>
</evidence>
<dbReference type="GeneID" id="105445345"/>
<keyword evidence="8" id="KW-0539">Nucleus</keyword>
<dbReference type="InParanoid" id="A0A7M7HLR2"/>
<feature type="domain" description="Torsin-1A-interacting protein 1/2 AAA+ activator" evidence="12">
    <location>
        <begin position="419"/>
        <end position="546"/>
    </location>
</feature>
<evidence type="ECO:0000256" key="7">
    <source>
        <dbReference type="ARBA" id="ARBA00023180"/>
    </source>
</evidence>
<sequence>MERKGKRTGKTAVKDSAEDIKPALKAKKKRLDEKKLKTEIVRSDTKAGKRKRPIPKEEKKRKEPKLDEETELETGLDQYKQKERKKHRGGEEAHSETRRDGDDKYDTAAITAKACRDEPDDDDRDSTAEEDEIETDETEKDETEEDETDEDEPMDCAEETIEDPSSDTFLPTSMLQPEGSKTQHGYSKSFRSVEQRISKRQQETKPMVQPDTAVLDEADSASLKMNRDIRTTGRGVPYLSPRPNIRPSTPYKKSVTKASHVDVRPESRQRHCQQSWLDKARPTVETKRTYTNSTYTSKNRMERKSAPSREDRVSSSHMCKKSCILLLVLLTAFVLASLAFIPHTSKMDVGKTDVVQTIVKDIGSFLDSPGRAGCVKRERSDRFDVLMQEQDVLHQQHPSLDESKLSIIAGASFDHVEEHRELVRPVVLLLVGKHGGKTDINDVASNVAKMYAKVFSPEHHENDIVRIVGADLEKSASDEVKKEVHGRIEEGFKNCSNVVLITDVDRLPPCSAILFHAYCDNDSAPYKDAVFIFTMTLNTKLAEDTQAMVDEKAVQAQLNEGWSQCPEEFTPAKMVAMHSRIANNIVIIKK</sequence>
<evidence type="ECO:0000256" key="10">
    <source>
        <dbReference type="SAM" id="MobiDB-lite"/>
    </source>
</evidence>
<feature type="compositionally biased region" description="Basic and acidic residues" evidence="10">
    <location>
        <begin position="299"/>
        <end position="313"/>
    </location>
</feature>
<feature type="compositionally biased region" description="Basic and acidic residues" evidence="10">
    <location>
        <begin position="278"/>
        <end position="288"/>
    </location>
</feature>
<dbReference type="PANTHER" id="PTHR18843">
    <property type="entry name" value="TORSIN-1A-INTERACTING PROTEIN"/>
    <property type="match status" value="1"/>
</dbReference>
<dbReference type="AlphaFoldDB" id="A0A7M7HLR2"/>
<feature type="compositionally biased region" description="Polar residues" evidence="10">
    <location>
        <begin position="289"/>
        <end position="298"/>
    </location>
</feature>
<dbReference type="Proteomes" id="UP000007110">
    <property type="component" value="Unassembled WGS sequence"/>
</dbReference>
<dbReference type="GO" id="GO:0061024">
    <property type="term" value="P:membrane organization"/>
    <property type="evidence" value="ECO:0000318"/>
    <property type="project" value="GO_Central"/>
</dbReference>
<evidence type="ECO:0000256" key="4">
    <source>
        <dbReference type="ARBA" id="ARBA00022692"/>
    </source>
</evidence>
<dbReference type="InterPro" id="IPR008662">
    <property type="entry name" value="TOIP1/2"/>
</dbReference>
<dbReference type="KEGG" id="spu:105445345"/>
<keyword evidence="5 11" id="KW-1133">Transmembrane helix</keyword>
<accession>A0A7M7HLR2</accession>
<dbReference type="GO" id="GO:0005635">
    <property type="term" value="C:nuclear envelope"/>
    <property type="evidence" value="ECO:0007669"/>
    <property type="project" value="UniProtKB-SubCell"/>
</dbReference>
<dbReference type="InterPro" id="IPR046753">
    <property type="entry name" value="TOIP1/2_C"/>
</dbReference>
<keyword evidence="3" id="KW-0597">Phosphoprotein</keyword>
<evidence type="ECO:0000256" key="3">
    <source>
        <dbReference type="ARBA" id="ARBA00022553"/>
    </source>
</evidence>